<feature type="region of interest" description="Disordered" evidence="1">
    <location>
        <begin position="84"/>
        <end position="120"/>
    </location>
</feature>
<sequence>MIYLGFPPNFLEEYSDDKNCIIISTKRYFSATESDDNGLSQLSMGIVSLLFYRMKLEVLKLFRMENGFQLFLFKQHHLLAPDPPPPLSRDHLKLARPPPPHFLSQISALNPPTHHPPELA</sequence>
<protein>
    <submittedName>
        <fullName evidence="2">Uncharacterized protein</fullName>
    </submittedName>
</protein>
<evidence type="ECO:0000313" key="3">
    <source>
        <dbReference type="Proteomes" id="UP001604277"/>
    </source>
</evidence>
<dbReference type="AlphaFoldDB" id="A0ABD1TU74"/>
<reference evidence="3" key="1">
    <citation type="submission" date="2024-07" db="EMBL/GenBank/DDBJ databases">
        <title>Two chromosome-level genome assemblies of Korean endemic species Abeliophyllum distichum and Forsythia ovata (Oleaceae).</title>
        <authorList>
            <person name="Jang H."/>
        </authorList>
    </citation>
    <scope>NUCLEOTIDE SEQUENCE [LARGE SCALE GENOMIC DNA]</scope>
</reference>
<organism evidence="2 3">
    <name type="scientific">Forsythia ovata</name>
    <dbReference type="NCBI Taxonomy" id="205694"/>
    <lineage>
        <taxon>Eukaryota</taxon>
        <taxon>Viridiplantae</taxon>
        <taxon>Streptophyta</taxon>
        <taxon>Embryophyta</taxon>
        <taxon>Tracheophyta</taxon>
        <taxon>Spermatophyta</taxon>
        <taxon>Magnoliopsida</taxon>
        <taxon>eudicotyledons</taxon>
        <taxon>Gunneridae</taxon>
        <taxon>Pentapetalae</taxon>
        <taxon>asterids</taxon>
        <taxon>lamiids</taxon>
        <taxon>Lamiales</taxon>
        <taxon>Oleaceae</taxon>
        <taxon>Forsythieae</taxon>
        <taxon>Forsythia</taxon>
    </lineage>
</organism>
<gene>
    <name evidence="2" type="ORF">Fot_29961</name>
</gene>
<proteinExistence type="predicted"/>
<name>A0ABD1TU74_9LAMI</name>
<evidence type="ECO:0000256" key="1">
    <source>
        <dbReference type="SAM" id="MobiDB-lite"/>
    </source>
</evidence>
<comment type="caution">
    <text evidence="2">The sequence shown here is derived from an EMBL/GenBank/DDBJ whole genome shotgun (WGS) entry which is preliminary data.</text>
</comment>
<dbReference type="Proteomes" id="UP001604277">
    <property type="component" value="Unassembled WGS sequence"/>
</dbReference>
<accession>A0ABD1TU74</accession>
<dbReference type="EMBL" id="JBFOLJ010000008">
    <property type="protein sequence ID" value="KAL2515990.1"/>
    <property type="molecule type" value="Genomic_DNA"/>
</dbReference>
<keyword evidence="3" id="KW-1185">Reference proteome</keyword>
<evidence type="ECO:0000313" key="2">
    <source>
        <dbReference type="EMBL" id="KAL2515990.1"/>
    </source>
</evidence>